<feature type="domain" description="C2H2-type" evidence="1">
    <location>
        <begin position="39"/>
        <end position="62"/>
    </location>
</feature>
<proteinExistence type="predicted"/>
<sequence>MAANDRPFSCLQCPYRARTHPNMMSHIAIKHAAVKPFACTEHGCAVTCARADYLRDHVHDAHGRLLRPHERTGDAAIIRSIKDEADLTEVAVHPRVPRAAAPLVAPAAPLVAAPLVAAPVAPLVAPPVAPAVPLANIDRDTIPGYYLYFGIPYGTGPPIPGGR</sequence>
<dbReference type="AlphaFoldDB" id="A0A9P8E098"/>
<protein>
    <recommendedName>
        <fullName evidence="1">C2H2-type domain-containing protein</fullName>
    </recommendedName>
</protein>
<reference evidence="2" key="2">
    <citation type="submission" date="2021-08" db="EMBL/GenBank/DDBJ databases">
        <authorList>
            <person name="Gostincar C."/>
            <person name="Sun X."/>
            <person name="Song Z."/>
            <person name="Gunde-Cimerman N."/>
        </authorList>
    </citation>
    <scope>NUCLEOTIDE SEQUENCE</scope>
    <source>
        <strain evidence="2">EXF-9911</strain>
    </source>
</reference>
<comment type="caution">
    <text evidence="2">The sequence shown here is derived from an EMBL/GenBank/DDBJ whole genome shotgun (WGS) entry which is preliminary data.</text>
</comment>
<dbReference type="Gene3D" id="3.30.160.60">
    <property type="entry name" value="Classic Zinc Finger"/>
    <property type="match status" value="1"/>
</dbReference>
<feature type="non-terminal residue" evidence="2">
    <location>
        <position position="1"/>
    </location>
</feature>
<organism evidence="2 3">
    <name type="scientific">Aureobasidium melanogenum</name>
    <name type="common">Aureobasidium pullulans var. melanogenum</name>
    <dbReference type="NCBI Taxonomy" id="46634"/>
    <lineage>
        <taxon>Eukaryota</taxon>
        <taxon>Fungi</taxon>
        <taxon>Dikarya</taxon>
        <taxon>Ascomycota</taxon>
        <taxon>Pezizomycotina</taxon>
        <taxon>Dothideomycetes</taxon>
        <taxon>Dothideomycetidae</taxon>
        <taxon>Dothideales</taxon>
        <taxon>Saccotheciaceae</taxon>
        <taxon>Aureobasidium</taxon>
    </lineage>
</organism>
<dbReference type="PROSITE" id="PS00028">
    <property type="entry name" value="ZINC_FINGER_C2H2_1"/>
    <property type="match status" value="1"/>
</dbReference>
<dbReference type="SUPFAM" id="SSF57667">
    <property type="entry name" value="beta-beta-alpha zinc fingers"/>
    <property type="match status" value="1"/>
</dbReference>
<accession>A0A9P8E098</accession>
<dbReference type="Proteomes" id="UP000779574">
    <property type="component" value="Unassembled WGS sequence"/>
</dbReference>
<dbReference type="EMBL" id="JAHFXF010001520">
    <property type="protein sequence ID" value="KAG9666265.1"/>
    <property type="molecule type" value="Genomic_DNA"/>
</dbReference>
<name>A0A9P8E098_AURME</name>
<dbReference type="SMART" id="SM00355">
    <property type="entry name" value="ZnF_C2H2"/>
    <property type="match status" value="2"/>
</dbReference>
<dbReference type="InterPro" id="IPR036236">
    <property type="entry name" value="Znf_C2H2_sf"/>
</dbReference>
<gene>
    <name evidence="2" type="ORF">KCU76_g18043</name>
</gene>
<reference evidence="2" key="1">
    <citation type="journal article" date="2021" name="J Fungi (Basel)">
        <title>Virulence traits and population genomics of the black yeast Aureobasidium melanogenum.</title>
        <authorList>
            <person name="Cernosa A."/>
            <person name="Sun X."/>
            <person name="Gostincar C."/>
            <person name="Fang C."/>
            <person name="Gunde-Cimerman N."/>
            <person name="Song Z."/>
        </authorList>
    </citation>
    <scope>NUCLEOTIDE SEQUENCE</scope>
    <source>
        <strain evidence="2">EXF-9911</strain>
    </source>
</reference>
<evidence type="ECO:0000313" key="3">
    <source>
        <dbReference type="Proteomes" id="UP000779574"/>
    </source>
</evidence>
<dbReference type="OrthoDB" id="3936540at2759"/>
<dbReference type="InterPro" id="IPR013087">
    <property type="entry name" value="Znf_C2H2_type"/>
</dbReference>
<evidence type="ECO:0000259" key="1">
    <source>
        <dbReference type="PROSITE" id="PS00028"/>
    </source>
</evidence>
<evidence type="ECO:0000313" key="2">
    <source>
        <dbReference type="EMBL" id="KAG9666265.1"/>
    </source>
</evidence>